<protein>
    <submittedName>
        <fullName evidence="4">Glycosyl transferase</fullName>
    </submittedName>
</protein>
<dbReference type="Proteomes" id="UP000228593">
    <property type="component" value="Unassembled WGS sequence"/>
</dbReference>
<dbReference type="OrthoDB" id="9797795at2"/>
<sequence length="391" mass="42339">MKPVGPHHRHHNDPHDREAHEAHEAHEALQSDHARPPAPALSRILICRSDNLGDVVLTLPLAGYLKQVLPGVQVDFLCRGYAAPLVRQCRHVDQVLVLEELTDPARRFADEAYDAVIFAFPNRRLAQAARRARIAQRVGTSHRFYHWYTCNRLAHFSRVRSLLHEAQLNFELLRPLGIVHVPELGDIGALYGLAAPRLAAVDALRESGSFNVVLHPKSNGNGREWPLAHYAALALRLQSVPGARVWVTGSAAEGELLEREIGALFAMPHVRNLCGRFDLAGLTALIGSADGLVASGTGPLHIAAALGRPALGLFPPIAPIHVGRWGALGPRAQSLCAERRCATCTGNASCTCMHAISVDAVAAAVLGWREDHLKQLDKPAALPPQTALIAP</sequence>
<dbReference type="GO" id="GO:0009244">
    <property type="term" value="P:lipopolysaccharide core region biosynthetic process"/>
    <property type="evidence" value="ECO:0007669"/>
    <property type="project" value="TreeGrafter"/>
</dbReference>
<keyword evidence="1" id="KW-0328">Glycosyltransferase</keyword>
<feature type="region of interest" description="Disordered" evidence="3">
    <location>
        <begin position="1"/>
        <end position="36"/>
    </location>
</feature>
<evidence type="ECO:0000313" key="4">
    <source>
        <dbReference type="EMBL" id="PIL38166.1"/>
    </source>
</evidence>
<evidence type="ECO:0000256" key="1">
    <source>
        <dbReference type="ARBA" id="ARBA00022676"/>
    </source>
</evidence>
<feature type="compositionally biased region" description="Basic and acidic residues" evidence="3">
    <location>
        <begin position="13"/>
        <end position="35"/>
    </location>
</feature>
<organism evidence="4 5">
    <name type="scientific">Massilia psychrophila</name>
    <dbReference type="NCBI Taxonomy" id="1603353"/>
    <lineage>
        <taxon>Bacteria</taxon>
        <taxon>Pseudomonadati</taxon>
        <taxon>Pseudomonadota</taxon>
        <taxon>Betaproteobacteria</taxon>
        <taxon>Burkholderiales</taxon>
        <taxon>Oxalobacteraceae</taxon>
        <taxon>Telluria group</taxon>
        <taxon>Massilia</taxon>
    </lineage>
</organism>
<gene>
    <name evidence="4" type="ORF">CR103_19475</name>
</gene>
<dbReference type="Gene3D" id="3.40.50.2000">
    <property type="entry name" value="Glycogen Phosphorylase B"/>
    <property type="match status" value="2"/>
</dbReference>
<dbReference type="InterPro" id="IPR051199">
    <property type="entry name" value="LPS_LOS_Heptosyltrfase"/>
</dbReference>
<accession>A0A2G8SWI6</accession>
<dbReference type="RefSeq" id="WP_099917598.1">
    <property type="nucleotide sequence ID" value="NZ_BMHS01000034.1"/>
</dbReference>
<dbReference type="GO" id="GO:0008713">
    <property type="term" value="F:ADP-heptose-lipopolysaccharide heptosyltransferase activity"/>
    <property type="evidence" value="ECO:0007669"/>
    <property type="project" value="TreeGrafter"/>
</dbReference>
<keyword evidence="5" id="KW-1185">Reference proteome</keyword>
<dbReference type="SUPFAM" id="SSF53756">
    <property type="entry name" value="UDP-Glycosyltransferase/glycogen phosphorylase"/>
    <property type="match status" value="1"/>
</dbReference>
<evidence type="ECO:0000256" key="3">
    <source>
        <dbReference type="SAM" id="MobiDB-lite"/>
    </source>
</evidence>
<reference evidence="4 5" key="1">
    <citation type="submission" date="2017-10" db="EMBL/GenBank/DDBJ databases">
        <title>Massilia psychrophilum sp. nov., a novel purple-pigmented bacterium isolated from Tianshan glacier, Xinjiang Municipality, China.</title>
        <authorList>
            <person name="Wang H."/>
        </authorList>
    </citation>
    <scope>NUCLEOTIDE SEQUENCE [LARGE SCALE GENOMIC DNA]</scope>
    <source>
        <strain evidence="4 5">JCM 30813</strain>
    </source>
</reference>
<name>A0A2G8SWI6_9BURK</name>
<dbReference type="GO" id="GO:0005829">
    <property type="term" value="C:cytosol"/>
    <property type="evidence" value="ECO:0007669"/>
    <property type="project" value="TreeGrafter"/>
</dbReference>
<dbReference type="CDD" id="cd03789">
    <property type="entry name" value="GT9_LPS_heptosyltransferase"/>
    <property type="match status" value="1"/>
</dbReference>
<dbReference type="InterPro" id="IPR002201">
    <property type="entry name" value="Glyco_trans_9"/>
</dbReference>
<evidence type="ECO:0000256" key="2">
    <source>
        <dbReference type="ARBA" id="ARBA00022679"/>
    </source>
</evidence>
<dbReference type="AlphaFoldDB" id="A0A2G8SWI6"/>
<dbReference type="EMBL" id="PDOB01000045">
    <property type="protein sequence ID" value="PIL38166.1"/>
    <property type="molecule type" value="Genomic_DNA"/>
</dbReference>
<evidence type="ECO:0000313" key="5">
    <source>
        <dbReference type="Proteomes" id="UP000228593"/>
    </source>
</evidence>
<comment type="caution">
    <text evidence="4">The sequence shown here is derived from an EMBL/GenBank/DDBJ whole genome shotgun (WGS) entry which is preliminary data.</text>
</comment>
<feature type="compositionally biased region" description="Basic residues" evidence="3">
    <location>
        <begin position="1"/>
        <end position="12"/>
    </location>
</feature>
<dbReference type="PANTHER" id="PTHR30160">
    <property type="entry name" value="TETRAACYLDISACCHARIDE 4'-KINASE-RELATED"/>
    <property type="match status" value="1"/>
</dbReference>
<proteinExistence type="predicted"/>
<dbReference type="Pfam" id="PF01075">
    <property type="entry name" value="Glyco_transf_9"/>
    <property type="match status" value="1"/>
</dbReference>
<dbReference type="PANTHER" id="PTHR30160:SF1">
    <property type="entry name" value="LIPOPOLYSACCHARIDE 1,2-N-ACETYLGLUCOSAMINETRANSFERASE-RELATED"/>
    <property type="match status" value="1"/>
</dbReference>
<keyword evidence="2 4" id="KW-0808">Transferase</keyword>